<dbReference type="Gene3D" id="3.40.50.10490">
    <property type="entry name" value="Glucose-6-phosphate isomerase like protein, domain 1"/>
    <property type="match status" value="2"/>
</dbReference>
<accession>A0A0H2UMK5</accession>
<dbReference type="PROSITE" id="PS51257">
    <property type="entry name" value="PROKAR_LIPOPROTEIN"/>
    <property type="match status" value="1"/>
</dbReference>
<dbReference type="HOGENOM" id="CLU_2218373_0_0_0"/>
<organism evidence="2 3">
    <name type="scientific">Chlamydia pneumoniae</name>
    <name type="common">Chlamydophila pneumoniae</name>
    <dbReference type="NCBI Taxonomy" id="83558"/>
    <lineage>
        <taxon>Bacteria</taxon>
        <taxon>Pseudomonadati</taxon>
        <taxon>Chlamydiota</taxon>
        <taxon>Chlamydiia</taxon>
        <taxon>Chlamydiales</taxon>
        <taxon>Chlamydiaceae</taxon>
        <taxon>Chlamydia/Chlamydophila group</taxon>
        <taxon>Chlamydia</taxon>
    </lineage>
</organism>
<dbReference type="KEGG" id="cpn:CPn_0969.1"/>
<dbReference type="AlphaFoldDB" id="A0A0H2UMK5"/>
<keyword evidence="1" id="KW-0812">Transmembrane</keyword>
<protein>
    <submittedName>
        <fullName evidence="2">Transport Permease (Truncated)</fullName>
    </submittedName>
</protein>
<dbReference type="Proteomes" id="UP000000801">
    <property type="component" value="Chromosome"/>
</dbReference>
<dbReference type="EMBL" id="AE001363">
    <property type="protein sequence ID" value="AAD19106.1"/>
    <property type="molecule type" value="Genomic_DNA"/>
</dbReference>
<name>A0A0H2UMK5_CHLPN</name>
<evidence type="ECO:0000313" key="3">
    <source>
        <dbReference type="Proteomes" id="UP000000801"/>
    </source>
</evidence>
<keyword evidence="1" id="KW-1133">Transmembrane helix</keyword>
<evidence type="ECO:0000256" key="1">
    <source>
        <dbReference type="SAM" id="Phobius"/>
    </source>
</evidence>
<reference evidence="2 3" key="1">
    <citation type="journal article" date="1999" name="Nat. Genet.">
        <title>Comparative genomes of Chlamydia pneumoniae and C. trachomatis.</title>
        <authorList>
            <person name="Kalman S."/>
            <person name="Mitchell W."/>
            <person name="Marathe R."/>
            <person name="Lammel C."/>
            <person name="Fan J."/>
            <person name="Hyman R.W."/>
            <person name="Olinger L."/>
            <person name="Grimwood J."/>
            <person name="Davis R.W."/>
            <person name="Stephens R.S."/>
        </authorList>
    </citation>
    <scope>NUCLEOTIDE SEQUENCE [LARGE SCALE GENOMIC DNA]</scope>
    <source>
        <strain evidence="2 3">CWL029</strain>
    </source>
</reference>
<gene>
    <name evidence="2" type="primary">yccA_1</name>
    <name evidence="2" type="ordered locus">CPn_0969.1</name>
</gene>
<sequence>MGLYDRDYIQDSRVQGTFASRVYGWMTAGLIVTSCVALGLYFSGLYRSLFSFWWMWCFATLGVSFFINSKIQTLSVVGQVMAYAMVLAKGMEIDCPRNLAKSVTVE</sequence>
<evidence type="ECO:0000313" key="2">
    <source>
        <dbReference type="EMBL" id="AAD19106.1"/>
    </source>
</evidence>
<feature type="transmembrane region" description="Helical" evidence="1">
    <location>
        <begin position="49"/>
        <end position="67"/>
    </location>
</feature>
<proteinExistence type="predicted"/>
<feature type="transmembrane region" description="Helical" evidence="1">
    <location>
        <begin position="22"/>
        <end position="42"/>
    </location>
</feature>
<keyword evidence="1" id="KW-0472">Membrane</keyword>